<dbReference type="GO" id="GO:0097367">
    <property type="term" value="F:carbohydrate derivative binding"/>
    <property type="evidence" value="ECO:0007669"/>
    <property type="project" value="InterPro"/>
</dbReference>
<evidence type="ECO:0000313" key="3">
    <source>
        <dbReference type="Proteomes" id="UP000063919"/>
    </source>
</evidence>
<dbReference type="STRING" id="362837.SCANT_v1c06220"/>
<dbReference type="Pfam" id="PF01418">
    <property type="entry name" value="HTH_6"/>
    <property type="match status" value="1"/>
</dbReference>
<dbReference type="InterPro" id="IPR000281">
    <property type="entry name" value="HTH_RpiR"/>
</dbReference>
<keyword evidence="3" id="KW-1185">Reference proteome</keyword>
<dbReference type="SUPFAM" id="SSF53697">
    <property type="entry name" value="SIS domain"/>
    <property type="match status" value="1"/>
</dbReference>
<dbReference type="InterPro" id="IPR001347">
    <property type="entry name" value="SIS_dom"/>
</dbReference>
<dbReference type="Proteomes" id="UP000063919">
    <property type="component" value="Chromosome"/>
</dbReference>
<gene>
    <name evidence="2" type="ORF">SCANT_v1c06220</name>
</gene>
<dbReference type="PATRIC" id="fig|362837.3.peg.635"/>
<feature type="domain" description="HTH rpiR-type" evidence="1">
    <location>
        <begin position="5"/>
        <end position="81"/>
    </location>
</feature>
<accession>A0A0M3SJC8</accession>
<dbReference type="InterPro" id="IPR046348">
    <property type="entry name" value="SIS_dom_sf"/>
</dbReference>
<dbReference type="AlphaFoldDB" id="A0A0M3SJC8"/>
<dbReference type="GO" id="GO:1901135">
    <property type="term" value="P:carbohydrate derivative metabolic process"/>
    <property type="evidence" value="ECO:0007669"/>
    <property type="project" value="InterPro"/>
</dbReference>
<dbReference type="GO" id="GO:0003677">
    <property type="term" value="F:DNA binding"/>
    <property type="evidence" value="ECO:0007669"/>
    <property type="project" value="InterPro"/>
</dbReference>
<dbReference type="OrthoDB" id="3684496at2"/>
<sequence length="274" mass="31615">MNKKNTLEQIKDISKYSENISFQVIANFLLEKYMVLEKYTIFDISKNTSTSPSTVTRFCKRLGLNGFKSLNISLKLENQYLQTINLKNQEFNFSSEANSIDKLADITKLSLEKTAKINRVAIMKAKEVIENSKNIFMFAKGGNIFLVHLFIDWLLRVNLRTFFSQDTDQQLAYSNIINESDCVLIISYSLSSSFFEKIITKLNQKNIRKIIITRNDVSNLISKDDIVIRIGENESIIENRQSSELTVLFILKSIFHALLNKERISKLIKSDNLI</sequence>
<protein>
    <submittedName>
        <fullName evidence="2">GntR family transcriptional regulator</fullName>
    </submittedName>
</protein>
<dbReference type="Gene3D" id="3.40.50.10490">
    <property type="entry name" value="Glucose-6-phosphate isomerase like protein, domain 1"/>
    <property type="match status" value="1"/>
</dbReference>
<reference evidence="2 3" key="1">
    <citation type="journal article" date="2015" name="Genome Announc.">
        <title>Complete Genome Sequence of Spiroplasma cantharicola CC-1T (DSM 21588), a Bacterium Isolated from Soldier Beetle (Cantharis carolinus).</title>
        <authorList>
            <person name="Lo W.S."/>
            <person name="Liu P.Y."/>
            <person name="Kuo C.H."/>
        </authorList>
    </citation>
    <scope>NUCLEOTIDE SEQUENCE [LARGE SCALE GENOMIC DNA]</scope>
    <source>
        <strain evidence="2 3">CC-1</strain>
    </source>
</reference>
<dbReference type="KEGG" id="scj:SCANT_v1c06220"/>
<organism evidence="2 3">
    <name type="scientific">Spiroplasma cantharicola</name>
    <dbReference type="NCBI Taxonomy" id="362837"/>
    <lineage>
        <taxon>Bacteria</taxon>
        <taxon>Bacillati</taxon>
        <taxon>Mycoplasmatota</taxon>
        <taxon>Mollicutes</taxon>
        <taxon>Entomoplasmatales</taxon>
        <taxon>Spiroplasmataceae</taxon>
        <taxon>Spiroplasma</taxon>
    </lineage>
</organism>
<dbReference type="InterPro" id="IPR047640">
    <property type="entry name" value="RpiR-like"/>
</dbReference>
<dbReference type="InterPro" id="IPR036388">
    <property type="entry name" value="WH-like_DNA-bd_sf"/>
</dbReference>
<dbReference type="GO" id="GO:0003700">
    <property type="term" value="F:DNA-binding transcription factor activity"/>
    <property type="evidence" value="ECO:0007669"/>
    <property type="project" value="InterPro"/>
</dbReference>
<dbReference type="Gene3D" id="1.10.10.10">
    <property type="entry name" value="Winged helix-like DNA-binding domain superfamily/Winged helix DNA-binding domain"/>
    <property type="match status" value="1"/>
</dbReference>
<dbReference type="RefSeq" id="WP_053946285.1">
    <property type="nucleotide sequence ID" value="NZ_CP012622.1"/>
</dbReference>
<name>A0A0M3SJC8_9MOLU</name>
<dbReference type="PANTHER" id="PTHR30514:SF21">
    <property type="entry name" value="RPIR-FAMILY TRANSCRIPTIONAL REGULATOR"/>
    <property type="match status" value="1"/>
</dbReference>
<dbReference type="SUPFAM" id="SSF46689">
    <property type="entry name" value="Homeodomain-like"/>
    <property type="match status" value="1"/>
</dbReference>
<dbReference type="InterPro" id="IPR009057">
    <property type="entry name" value="Homeodomain-like_sf"/>
</dbReference>
<proteinExistence type="predicted"/>
<evidence type="ECO:0000259" key="1">
    <source>
        <dbReference type="PROSITE" id="PS51071"/>
    </source>
</evidence>
<dbReference type="PANTHER" id="PTHR30514">
    <property type="entry name" value="GLUCOKINASE"/>
    <property type="match status" value="1"/>
</dbReference>
<dbReference type="EMBL" id="CP012622">
    <property type="protein sequence ID" value="ALD66528.1"/>
    <property type="molecule type" value="Genomic_DNA"/>
</dbReference>
<dbReference type="PROSITE" id="PS51071">
    <property type="entry name" value="HTH_RPIR"/>
    <property type="match status" value="1"/>
</dbReference>
<dbReference type="Pfam" id="PF01380">
    <property type="entry name" value="SIS"/>
    <property type="match status" value="1"/>
</dbReference>
<evidence type="ECO:0000313" key="2">
    <source>
        <dbReference type="EMBL" id="ALD66528.1"/>
    </source>
</evidence>